<dbReference type="Proteomes" id="UP000002651">
    <property type="component" value="Chromosome"/>
</dbReference>
<keyword evidence="3" id="KW-1185">Reference proteome</keyword>
<organism evidence="2 3">
    <name type="scientific">Bacillus spizizenii (strain DSM 15029 / JCM 12233 / NBRC 101239 / NRRL B-23049 / TU-B-10)</name>
    <name type="common">Bacillus subtilis subsp. spizizenii</name>
    <dbReference type="NCBI Taxonomy" id="1052585"/>
    <lineage>
        <taxon>Bacteria</taxon>
        <taxon>Bacillati</taxon>
        <taxon>Bacillota</taxon>
        <taxon>Bacilli</taxon>
        <taxon>Bacillales</taxon>
        <taxon>Bacillaceae</taxon>
        <taxon>Bacillus</taxon>
    </lineage>
</organism>
<dbReference type="STRING" id="1052585.GYO_2861"/>
<dbReference type="AlphaFoldDB" id="G4NXF0"/>
<dbReference type="Pfam" id="PF18624">
    <property type="entry name" value="CdiI_4"/>
    <property type="match status" value="1"/>
</dbReference>
<dbReference type="InterPro" id="IPR041256">
    <property type="entry name" value="CdiI_4"/>
</dbReference>
<dbReference type="HOGENOM" id="CLU_2598777_0_0_9"/>
<sequence>MCISDDYEEWEEDYFGDEGIAFYFDYPAVKENEEVLLDYENFYKYLNEIVSEYLERHSVNEPEVEKYMKRIKDRYEIKV</sequence>
<feature type="domain" description="CDI immunity protein" evidence="1">
    <location>
        <begin position="4"/>
        <end position="67"/>
    </location>
</feature>
<evidence type="ECO:0000313" key="2">
    <source>
        <dbReference type="EMBL" id="AEP87469.1"/>
    </source>
</evidence>
<gene>
    <name evidence="2" type="ordered locus">GYO_2861</name>
</gene>
<evidence type="ECO:0000259" key="1">
    <source>
        <dbReference type="Pfam" id="PF18624"/>
    </source>
</evidence>
<dbReference type="GeneID" id="23678424"/>
<proteinExistence type="predicted"/>
<dbReference type="RefSeq" id="WP_014114500.1">
    <property type="nucleotide sequence ID" value="NC_016047.1"/>
</dbReference>
<accession>G4NXF0</accession>
<name>G4NXF0_BACS4</name>
<dbReference type="KEGG" id="bst:GYO_2861"/>
<evidence type="ECO:0000313" key="3">
    <source>
        <dbReference type="Proteomes" id="UP000002651"/>
    </source>
</evidence>
<dbReference type="EMBL" id="CP002905">
    <property type="protein sequence ID" value="AEP87469.1"/>
    <property type="molecule type" value="Genomic_DNA"/>
</dbReference>
<protein>
    <recommendedName>
        <fullName evidence="1">CDI immunity protein domain-containing protein</fullName>
    </recommendedName>
</protein>
<reference evidence="2 3" key="1">
    <citation type="journal article" date="2012" name="J. Bacteriol.">
        <title>Whole-genome sequences of Bacillus subtilis and close relatives.</title>
        <authorList>
            <person name="Earl A.M."/>
            <person name="Eppinger M."/>
            <person name="Fricke W.F."/>
            <person name="Rosovitz M.J."/>
            <person name="Rasko D.A."/>
            <person name="Daugherty S."/>
            <person name="Losick R."/>
            <person name="Kolter R."/>
            <person name="Ravel J."/>
        </authorList>
    </citation>
    <scope>NUCLEOTIDE SEQUENCE [LARGE SCALE GENOMIC DNA]</scope>
    <source>
        <strain evidence="3">DSM 15029 / JCM 12233 / NBRC 101239 / NRRL B-23049 / TU-B-10</strain>
    </source>
</reference>